<keyword evidence="1" id="KW-0472">Membrane</keyword>
<reference evidence="2" key="1">
    <citation type="journal article" date="2015" name="Nature">
        <title>Complex archaea that bridge the gap between prokaryotes and eukaryotes.</title>
        <authorList>
            <person name="Spang A."/>
            <person name="Saw J.H."/>
            <person name="Jorgensen S.L."/>
            <person name="Zaremba-Niedzwiedzka K."/>
            <person name="Martijn J."/>
            <person name="Lind A.E."/>
            <person name="van Eijk R."/>
            <person name="Schleper C."/>
            <person name="Guy L."/>
            <person name="Ettema T.J."/>
        </authorList>
    </citation>
    <scope>NUCLEOTIDE SEQUENCE</scope>
</reference>
<comment type="caution">
    <text evidence="2">The sequence shown here is derived from an EMBL/GenBank/DDBJ whole genome shotgun (WGS) entry which is preliminary data.</text>
</comment>
<dbReference type="EMBL" id="LAZR01054318">
    <property type="protein sequence ID" value="KKK78816.1"/>
    <property type="molecule type" value="Genomic_DNA"/>
</dbReference>
<dbReference type="AlphaFoldDB" id="A0A0F9B2M8"/>
<feature type="transmembrane region" description="Helical" evidence="1">
    <location>
        <begin position="30"/>
        <end position="50"/>
    </location>
</feature>
<feature type="transmembrane region" description="Helical" evidence="1">
    <location>
        <begin position="7"/>
        <end position="24"/>
    </location>
</feature>
<gene>
    <name evidence="2" type="ORF">LCGC14_2839770</name>
</gene>
<protein>
    <submittedName>
        <fullName evidence="2">Uncharacterized protein</fullName>
    </submittedName>
</protein>
<evidence type="ECO:0000313" key="2">
    <source>
        <dbReference type="EMBL" id="KKK78816.1"/>
    </source>
</evidence>
<proteinExistence type="predicted"/>
<keyword evidence="1" id="KW-0812">Transmembrane</keyword>
<name>A0A0F9B2M8_9ZZZZ</name>
<keyword evidence="1" id="KW-1133">Transmembrane helix</keyword>
<organism evidence="2">
    <name type="scientific">marine sediment metagenome</name>
    <dbReference type="NCBI Taxonomy" id="412755"/>
    <lineage>
        <taxon>unclassified sequences</taxon>
        <taxon>metagenomes</taxon>
        <taxon>ecological metagenomes</taxon>
    </lineage>
</organism>
<sequence length="56" mass="5893">MNDWRVAVAAILGIVALEMMALYMGHDGLILVSIVAVIAAIAGVTADQVVARSRKK</sequence>
<accession>A0A0F9B2M8</accession>
<evidence type="ECO:0000256" key="1">
    <source>
        <dbReference type="SAM" id="Phobius"/>
    </source>
</evidence>